<comment type="similarity">
    <text evidence="2">Belongs to the dicarboxylate/amino acid:cation symporter (DAACS) (TC 2.A.23) family.</text>
</comment>
<keyword evidence="3" id="KW-0813">Transport</keyword>
<proteinExistence type="inferred from homology"/>
<evidence type="ECO:0000256" key="7">
    <source>
        <dbReference type="SAM" id="Phobius"/>
    </source>
</evidence>
<keyword evidence="4 7" id="KW-0812">Transmembrane</keyword>
<evidence type="ECO:0000256" key="6">
    <source>
        <dbReference type="ARBA" id="ARBA00023136"/>
    </source>
</evidence>
<evidence type="ECO:0000256" key="4">
    <source>
        <dbReference type="ARBA" id="ARBA00022692"/>
    </source>
</evidence>
<dbReference type="PANTHER" id="PTHR42865:SF5">
    <property type="entry name" value="L-CYSTINE TRANSPORTER TCYP"/>
    <property type="match status" value="1"/>
</dbReference>
<feature type="transmembrane region" description="Helical" evidence="7">
    <location>
        <begin position="172"/>
        <end position="189"/>
    </location>
</feature>
<dbReference type="PANTHER" id="PTHR42865">
    <property type="entry name" value="PROTON/GLUTAMATE-ASPARTATE SYMPORTER"/>
    <property type="match status" value="1"/>
</dbReference>
<feature type="transmembrane region" description="Helical" evidence="7">
    <location>
        <begin position="324"/>
        <end position="346"/>
    </location>
</feature>
<feature type="transmembrane region" description="Helical" evidence="7">
    <location>
        <begin position="245"/>
        <end position="267"/>
    </location>
</feature>
<comment type="subcellular location">
    <subcellularLocation>
        <location evidence="1">Membrane</location>
        <topology evidence="1">Multi-pass membrane protein</topology>
    </subcellularLocation>
</comment>
<evidence type="ECO:0000256" key="5">
    <source>
        <dbReference type="ARBA" id="ARBA00022989"/>
    </source>
</evidence>
<dbReference type="STRING" id="1963862.B4O97_16090"/>
<dbReference type="Proteomes" id="UP000192343">
    <property type="component" value="Unassembled WGS sequence"/>
</dbReference>
<feature type="transmembrane region" description="Helical" evidence="7">
    <location>
        <begin position="381"/>
        <end position="407"/>
    </location>
</feature>
<evidence type="ECO:0000313" key="9">
    <source>
        <dbReference type="Proteomes" id="UP000192343"/>
    </source>
</evidence>
<sequence>MGASFFIWLAVFLLLLVILALPKFRAGVPFSLRVFIAMLLGGGTGLAIYATQSPEVSAELRRWFSLVGYGYVDLLRMLIIPLVPTSIIAGLLKLENTRELKVLGLRTITLFLSTAVVASILGLVIGSLFKVGAGVATAGLAARESQQITDVIARFRDFIPSNPVAAAAETKIIPLVVFSLFIGTAAVIESGKNKERIEPFKALIDSFVRVVIRLTRIIIGLTPYGVLGLMAYWMSNTGMAALADLGLFVLAIVAACAVQILVVYGGLLTSLARINPFRFYRAASPAMLLAFTSRSSLGTLTLTIDTMKNRLKVNSRVANFVGPIGAVMNMDACGGIFPAMVAVFAANAFGIVLEPFQYLLIVIVSVLASIGSAAVPMGATAFTIITLSTVGLPVEAVGLVAGVDFLVDMFRTSTNVTGDLTASVIVGNSLGEFDREAFNSQDFSELAPEGV</sequence>
<keyword evidence="6 7" id="KW-0472">Membrane</keyword>
<dbReference type="InterPro" id="IPR001991">
    <property type="entry name" value="Na-dicarboxylate_symporter"/>
</dbReference>
<feature type="transmembrane region" description="Helical" evidence="7">
    <location>
        <begin position="104"/>
        <end position="129"/>
    </location>
</feature>
<dbReference type="EMBL" id="MWQY01000021">
    <property type="protein sequence ID" value="ORC32679.1"/>
    <property type="molecule type" value="Genomic_DNA"/>
</dbReference>
<accession>A0A1Y1RUJ7</accession>
<dbReference type="GO" id="GO:0005886">
    <property type="term" value="C:plasma membrane"/>
    <property type="evidence" value="ECO:0007669"/>
    <property type="project" value="TreeGrafter"/>
</dbReference>
<comment type="caution">
    <text evidence="8">The sequence shown here is derived from an EMBL/GenBank/DDBJ whole genome shotgun (WGS) entry which is preliminary data.</text>
</comment>
<keyword evidence="9" id="KW-1185">Reference proteome</keyword>
<dbReference type="GO" id="GO:0015184">
    <property type="term" value="F:L-cystine transmembrane transporter activity"/>
    <property type="evidence" value="ECO:0007669"/>
    <property type="project" value="TreeGrafter"/>
</dbReference>
<feature type="transmembrane region" description="Helical" evidence="7">
    <location>
        <begin position="6"/>
        <end position="22"/>
    </location>
</feature>
<dbReference type="PRINTS" id="PR00173">
    <property type="entry name" value="EDTRNSPORT"/>
</dbReference>
<evidence type="ECO:0000256" key="3">
    <source>
        <dbReference type="ARBA" id="ARBA00022448"/>
    </source>
</evidence>
<dbReference type="Pfam" id="PF00375">
    <property type="entry name" value="SDF"/>
    <property type="match status" value="1"/>
</dbReference>
<dbReference type="OrthoDB" id="9768885at2"/>
<dbReference type="GO" id="GO:0015293">
    <property type="term" value="F:symporter activity"/>
    <property type="evidence" value="ECO:0007669"/>
    <property type="project" value="InterPro"/>
</dbReference>
<organism evidence="8 9">
    <name type="scientific">Marispirochaeta aestuarii</name>
    <dbReference type="NCBI Taxonomy" id="1963862"/>
    <lineage>
        <taxon>Bacteria</taxon>
        <taxon>Pseudomonadati</taxon>
        <taxon>Spirochaetota</taxon>
        <taxon>Spirochaetia</taxon>
        <taxon>Spirochaetales</taxon>
        <taxon>Spirochaetaceae</taxon>
        <taxon>Marispirochaeta</taxon>
    </lineage>
</organism>
<dbReference type="Gene3D" id="1.10.3860.10">
    <property type="entry name" value="Sodium:dicarboxylate symporter"/>
    <property type="match status" value="1"/>
</dbReference>
<dbReference type="SUPFAM" id="SSF118215">
    <property type="entry name" value="Proton glutamate symport protein"/>
    <property type="match status" value="1"/>
</dbReference>
<protein>
    <submittedName>
        <fullName evidence="8">Sodium:dicarboxylate symporter</fullName>
    </submittedName>
</protein>
<evidence type="ECO:0000256" key="1">
    <source>
        <dbReference type="ARBA" id="ARBA00004141"/>
    </source>
</evidence>
<dbReference type="RefSeq" id="WP_083052408.1">
    <property type="nucleotide sequence ID" value="NZ_CAXXQO010000004.1"/>
</dbReference>
<dbReference type="AlphaFoldDB" id="A0A1Y1RUJ7"/>
<feature type="transmembrane region" description="Helical" evidence="7">
    <location>
        <begin position="71"/>
        <end position="92"/>
    </location>
</feature>
<feature type="transmembrane region" description="Helical" evidence="7">
    <location>
        <begin position="358"/>
        <end position="375"/>
    </location>
</feature>
<reference evidence="8 9" key="1">
    <citation type="submission" date="2017-03" db="EMBL/GenBank/DDBJ databases">
        <title>Draft Genome sequence of Marispirochaeta sp. strain JC444.</title>
        <authorList>
            <person name="Shivani Y."/>
            <person name="Subhash Y."/>
            <person name="Sasikala C."/>
            <person name="Ramana C."/>
        </authorList>
    </citation>
    <scope>NUCLEOTIDE SEQUENCE [LARGE SCALE GENOMIC DNA]</scope>
    <source>
        <strain evidence="8 9">JC444</strain>
    </source>
</reference>
<feature type="transmembrane region" description="Helical" evidence="7">
    <location>
        <begin position="279"/>
        <end position="304"/>
    </location>
</feature>
<keyword evidence="5 7" id="KW-1133">Transmembrane helix</keyword>
<dbReference type="InterPro" id="IPR036458">
    <property type="entry name" value="Na:dicarbo_symporter_sf"/>
</dbReference>
<gene>
    <name evidence="8" type="ORF">B4O97_16090</name>
</gene>
<evidence type="ECO:0000313" key="8">
    <source>
        <dbReference type="EMBL" id="ORC32679.1"/>
    </source>
</evidence>
<evidence type="ECO:0000256" key="2">
    <source>
        <dbReference type="ARBA" id="ARBA00006148"/>
    </source>
</evidence>
<feature type="transmembrane region" description="Helical" evidence="7">
    <location>
        <begin position="210"/>
        <end position="233"/>
    </location>
</feature>
<name>A0A1Y1RUJ7_9SPIO</name>
<feature type="transmembrane region" description="Helical" evidence="7">
    <location>
        <begin position="34"/>
        <end position="51"/>
    </location>
</feature>